<dbReference type="RefSeq" id="WP_244996817.1">
    <property type="nucleotide sequence ID" value="NZ_BOSM01000010.1"/>
</dbReference>
<dbReference type="Proteomes" id="UP000681290">
    <property type="component" value="Unassembled WGS sequence"/>
</dbReference>
<protein>
    <submittedName>
        <fullName evidence="1">Uncharacterized protein</fullName>
    </submittedName>
</protein>
<gene>
    <name evidence="1" type="ORF">J15TS10_43950</name>
</gene>
<evidence type="ECO:0000313" key="1">
    <source>
        <dbReference type="EMBL" id="GIP60581.1"/>
    </source>
</evidence>
<name>A0ABQ4MXG3_9BACL</name>
<comment type="caution">
    <text evidence="1">The sequence shown here is derived from an EMBL/GenBank/DDBJ whole genome shotgun (WGS) entry which is preliminary data.</text>
</comment>
<keyword evidence="2" id="KW-1185">Reference proteome</keyword>
<dbReference type="EMBL" id="BOSM01000010">
    <property type="protein sequence ID" value="GIP60581.1"/>
    <property type="molecule type" value="Genomic_DNA"/>
</dbReference>
<reference evidence="1 2" key="1">
    <citation type="submission" date="2021-03" db="EMBL/GenBank/DDBJ databases">
        <title>Antimicrobial resistance genes in bacteria isolated from Japanese honey, and their potential for conferring macrolide and lincosamide resistance in the American foulbrood pathogen Paenibacillus larvae.</title>
        <authorList>
            <person name="Okamoto M."/>
            <person name="Kumagai M."/>
            <person name="Kanamori H."/>
            <person name="Takamatsu D."/>
        </authorList>
    </citation>
    <scope>NUCLEOTIDE SEQUENCE [LARGE SCALE GENOMIC DNA]</scope>
    <source>
        <strain evidence="1 2">J15TS10</strain>
    </source>
</reference>
<accession>A0ABQ4MXG3</accession>
<evidence type="ECO:0000313" key="2">
    <source>
        <dbReference type="Proteomes" id="UP000681290"/>
    </source>
</evidence>
<proteinExistence type="predicted"/>
<organism evidence="1 2">
    <name type="scientific">Paenibacillus woosongensis</name>
    <dbReference type="NCBI Taxonomy" id="307580"/>
    <lineage>
        <taxon>Bacteria</taxon>
        <taxon>Bacillati</taxon>
        <taxon>Bacillota</taxon>
        <taxon>Bacilli</taxon>
        <taxon>Bacillales</taxon>
        <taxon>Paenibacillaceae</taxon>
        <taxon>Paenibacillus</taxon>
    </lineage>
</organism>
<sequence>MSNIDYTILENRIRLEKKHFPDGMTSDMIQLFDTVGTMIKDAYLAGLHEGKLGQEWNNQSCLGYAILAAEKMKWDETLTKELVRAMYRSFDFVTLNEAADAYRGSIY</sequence>